<dbReference type="Gene3D" id="3.20.20.100">
    <property type="entry name" value="NADP-dependent oxidoreductase domain"/>
    <property type="match status" value="1"/>
</dbReference>
<dbReference type="InterPro" id="IPR050523">
    <property type="entry name" value="AKR_Detox_Biosynth"/>
</dbReference>
<dbReference type="RefSeq" id="WP_335960218.1">
    <property type="nucleotide sequence ID" value="NZ_JAXBLX010000009.1"/>
</dbReference>
<accession>A0ABV6KAS8</accession>
<name>A0ABV6KAS8_9BACI</name>
<dbReference type="SUPFAM" id="SSF51430">
    <property type="entry name" value="NAD(P)-linked oxidoreductase"/>
    <property type="match status" value="1"/>
</dbReference>
<dbReference type="InterPro" id="IPR036812">
    <property type="entry name" value="NAD(P)_OxRdtase_dom_sf"/>
</dbReference>
<organism evidence="3 4">
    <name type="scientific">Halalkalibacter kiskunsagensis</name>
    <dbReference type="NCBI Taxonomy" id="1548599"/>
    <lineage>
        <taxon>Bacteria</taxon>
        <taxon>Bacillati</taxon>
        <taxon>Bacillota</taxon>
        <taxon>Bacilli</taxon>
        <taxon>Bacillales</taxon>
        <taxon>Bacillaceae</taxon>
        <taxon>Halalkalibacter</taxon>
    </lineage>
</organism>
<proteinExistence type="predicted"/>
<dbReference type="PANTHER" id="PTHR43364:SF4">
    <property type="entry name" value="NAD(P)-LINKED OXIDOREDUCTASE SUPERFAMILY PROTEIN"/>
    <property type="match status" value="1"/>
</dbReference>
<keyword evidence="4" id="KW-1185">Reference proteome</keyword>
<protein>
    <submittedName>
        <fullName evidence="3">Aldo/keto reductase</fullName>
    </submittedName>
</protein>
<dbReference type="Pfam" id="PF00248">
    <property type="entry name" value="Aldo_ket_red"/>
    <property type="match status" value="1"/>
</dbReference>
<keyword evidence="1" id="KW-0560">Oxidoreductase</keyword>
<dbReference type="Proteomes" id="UP001589838">
    <property type="component" value="Unassembled WGS sequence"/>
</dbReference>
<evidence type="ECO:0000259" key="2">
    <source>
        <dbReference type="Pfam" id="PF00248"/>
    </source>
</evidence>
<dbReference type="PANTHER" id="PTHR43364">
    <property type="entry name" value="NADH-SPECIFIC METHYLGLYOXAL REDUCTASE-RELATED"/>
    <property type="match status" value="1"/>
</dbReference>
<feature type="domain" description="NADP-dependent oxidoreductase" evidence="2">
    <location>
        <begin position="8"/>
        <end position="76"/>
    </location>
</feature>
<sequence>MYTKRYSNEVNYDIAERFSAYAKEREVHPASLAIAWVMAHKGVTAPIIGARNLEQLEVALASLDLQMTQEWRNEISNLSVAPLLATDRAEEAL</sequence>
<gene>
    <name evidence="3" type="ORF">ACFFHM_07760</name>
</gene>
<dbReference type="EMBL" id="JBHLUX010000020">
    <property type="protein sequence ID" value="MFC0470419.1"/>
    <property type="molecule type" value="Genomic_DNA"/>
</dbReference>
<dbReference type="InterPro" id="IPR023210">
    <property type="entry name" value="NADP_OxRdtase_dom"/>
</dbReference>
<reference evidence="3 4" key="1">
    <citation type="submission" date="2024-09" db="EMBL/GenBank/DDBJ databases">
        <authorList>
            <person name="Sun Q."/>
            <person name="Mori K."/>
        </authorList>
    </citation>
    <scope>NUCLEOTIDE SEQUENCE [LARGE SCALE GENOMIC DNA]</scope>
    <source>
        <strain evidence="3 4">NCAIM B.02610</strain>
    </source>
</reference>
<evidence type="ECO:0000313" key="4">
    <source>
        <dbReference type="Proteomes" id="UP001589838"/>
    </source>
</evidence>
<comment type="caution">
    <text evidence="3">The sequence shown here is derived from an EMBL/GenBank/DDBJ whole genome shotgun (WGS) entry which is preliminary data.</text>
</comment>
<evidence type="ECO:0000256" key="1">
    <source>
        <dbReference type="ARBA" id="ARBA00023002"/>
    </source>
</evidence>
<evidence type="ECO:0000313" key="3">
    <source>
        <dbReference type="EMBL" id="MFC0470419.1"/>
    </source>
</evidence>